<feature type="compositionally biased region" description="Basic and acidic residues" evidence="2">
    <location>
        <begin position="1"/>
        <end position="16"/>
    </location>
</feature>
<feature type="compositionally biased region" description="Polar residues" evidence="2">
    <location>
        <begin position="53"/>
        <end position="82"/>
    </location>
</feature>
<name>A0A067TS91_GALM3</name>
<evidence type="ECO:0000256" key="2">
    <source>
        <dbReference type="SAM" id="MobiDB-lite"/>
    </source>
</evidence>
<dbReference type="GO" id="GO:0010737">
    <property type="term" value="P:protein kinase A signaling"/>
    <property type="evidence" value="ECO:0007669"/>
    <property type="project" value="TreeGrafter"/>
</dbReference>
<evidence type="ECO:0000313" key="3">
    <source>
        <dbReference type="EMBL" id="KDR82779.1"/>
    </source>
</evidence>
<accession>A0A067TS91</accession>
<dbReference type="OrthoDB" id="276323at2759"/>
<gene>
    <name evidence="3" type="ORF">GALMADRAFT_151826</name>
</gene>
<feature type="compositionally biased region" description="Basic residues" evidence="2">
    <location>
        <begin position="95"/>
        <end position="108"/>
    </location>
</feature>
<dbReference type="PANTHER" id="PTHR12832">
    <property type="entry name" value="TESTIS-SPECIFIC PROTEIN PBS13 T-COMPLEX 11"/>
    <property type="match status" value="1"/>
</dbReference>
<dbReference type="HOGENOM" id="CLU_011579_0_0_1"/>
<keyword evidence="4" id="KW-1185">Reference proteome</keyword>
<proteinExistence type="inferred from homology"/>
<evidence type="ECO:0000256" key="1">
    <source>
        <dbReference type="ARBA" id="ARBA00010954"/>
    </source>
</evidence>
<dbReference type="STRING" id="685588.A0A067TS91"/>
<feature type="compositionally biased region" description="Basic and acidic residues" evidence="2">
    <location>
        <begin position="85"/>
        <end position="94"/>
    </location>
</feature>
<dbReference type="PANTHER" id="PTHR12832:SF11">
    <property type="entry name" value="LD23868P"/>
    <property type="match status" value="1"/>
</dbReference>
<organism evidence="3 4">
    <name type="scientific">Galerina marginata (strain CBS 339.88)</name>
    <dbReference type="NCBI Taxonomy" id="685588"/>
    <lineage>
        <taxon>Eukaryota</taxon>
        <taxon>Fungi</taxon>
        <taxon>Dikarya</taxon>
        <taxon>Basidiomycota</taxon>
        <taxon>Agaricomycotina</taxon>
        <taxon>Agaricomycetes</taxon>
        <taxon>Agaricomycetidae</taxon>
        <taxon>Agaricales</taxon>
        <taxon>Agaricineae</taxon>
        <taxon>Strophariaceae</taxon>
        <taxon>Galerina</taxon>
    </lineage>
</organism>
<reference evidence="4" key="1">
    <citation type="journal article" date="2014" name="Proc. Natl. Acad. Sci. U.S.A.">
        <title>Extensive sampling of basidiomycete genomes demonstrates inadequacy of the white-rot/brown-rot paradigm for wood decay fungi.</title>
        <authorList>
            <person name="Riley R."/>
            <person name="Salamov A.A."/>
            <person name="Brown D.W."/>
            <person name="Nagy L.G."/>
            <person name="Floudas D."/>
            <person name="Held B.W."/>
            <person name="Levasseur A."/>
            <person name="Lombard V."/>
            <person name="Morin E."/>
            <person name="Otillar R."/>
            <person name="Lindquist E.A."/>
            <person name="Sun H."/>
            <person name="LaButti K.M."/>
            <person name="Schmutz J."/>
            <person name="Jabbour D."/>
            <person name="Luo H."/>
            <person name="Baker S.E."/>
            <person name="Pisabarro A.G."/>
            <person name="Walton J.D."/>
            <person name="Blanchette R.A."/>
            <person name="Henrissat B."/>
            <person name="Martin F."/>
            <person name="Cullen D."/>
            <person name="Hibbett D.S."/>
            <person name="Grigoriev I.V."/>
        </authorList>
    </citation>
    <scope>NUCLEOTIDE SEQUENCE [LARGE SCALE GENOMIC DNA]</scope>
    <source>
        <strain evidence="4">CBS 339.88</strain>
    </source>
</reference>
<protein>
    <recommendedName>
        <fullName evidence="5">Tcp11-domain-containing protein</fullName>
    </recommendedName>
</protein>
<dbReference type="Pfam" id="PF05794">
    <property type="entry name" value="Tcp11"/>
    <property type="match status" value="1"/>
</dbReference>
<feature type="region of interest" description="Disordered" evidence="2">
    <location>
        <begin position="504"/>
        <end position="529"/>
    </location>
</feature>
<feature type="region of interest" description="Disordered" evidence="2">
    <location>
        <begin position="1"/>
        <end position="111"/>
    </location>
</feature>
<dbReference type="InterPro" id="IPR008862">
    <property type="entry name" value="Tcp11"/>
</dbReference>
<sequence length="788" mass="87046">MDDLARHCPTKRKQDSDDCQDPSAGDPAAVADRDPSSVAGPSSNAPRRPWLTTDDNLWRSSPTSPQVSSPLTSQPILGSSASKRPRIDTLDKTLRSGHSRRHPRRSPHKIIPSPLTAIRQGSDIEDIGIVSTADPGPSSGSLLRERHEPESYSEGVESAMVVKLLNISQSPIDFNSPHIPPTKPLINRSTLRELDLDIILRNPVIRHDLLFDPGLQFRPRRKREQFEKYWNAVWEEIQTGCTCVTLNGDGELRPTVCICSRWPMSMVSRPVVQTTAGSGLYTVRLPSRIPALLTEFLEVMVWVIQPLSNTAVYTDPNAIKEQAQEHSAHAAHLRSIFDPALIEQELRHKVFDPSGLFFQIGETLKHHCAPMRDRTVEEMVQIAQQPGPEAFKAVRTCLELLELMKLDIANHQLTQLRPWLLRNTGIFEVKAFKIRFGAEASLHNTREWLHSAHNALLNRAQPILHPSYPGGSLGYTDLTRNQQIFLSSLKGVVDFIFDPSNLSSLPSSPNNSPPPSPISPTATTPPASPTVMVPETLYLDKSRLSHLSSDAVDTTALYMFMLLFRQLVFSDSPDSSALGIKVDQNDMMRLKREIRDIGPACLGTCFLSASDEEAAPPSPQESKDLEQRRNVKQDLVLQIAKRAYDIRMRASGSPCAEASSFSLGVGDAPDPAIRSVAQRWADANMQPGSTLSVFLHNRMRDAVFDAVVCLAYPGRDAAASAGKSFSVDLAASGNMSETHVSPTQAAGMESLTDEIRRLAEKTARLALIHLNTHLPLYETEGFFSNRLA</sequence>
<evidence type="ECO:0008006" key="5">
    <source>
        <dbReference type="Google" id="ProtNLM"/>
    </source>
</evidence>
<dbReference type="EMBL" id="KL142369">
    <property type="protein sequence ID" value="KDR82779.1"/>
    <property type="molecule type" value="Genomic_DNA"/>
</dbReference>
<comment type="similarity">
    <text evidence="1">Belongs to the TCP11 family.</text>
</comment>
<dbReference type="AlphaFoldDB" id="A0A067TS91"/>
<dbReference type="Proteomes" id="UP000027222">
    <property type="component" value="Unassembled WGS sequence"/>
</dbReference>
<evidence type="ECO:0000313" key="4">
    <source>
        <dbReference type="Proteomes" id="UP000027222"/>
    </source>
</evidence>